<organism evidence="2">
    <name type="scientific">Timema poppense</name>
    <name type="common">Walking stick</name>
    <dbReference type="NCBI Taxonomy" id="170557"/>
    <lineage>
        <taxon>Eukaryota</taxon>
        <taxon>Metazoa</taxon>
        <taxon>Ecdysozoa</taxon>
        <taxon>Arthropoda</taxon>
        <taxon>Hexapoda</taxon>
        <taxon>Insecta</taxon>
        <taxon>Pterygota</taxon>
        <taxon>Neoptera</taxon>
        <taxon>Polyneoptera</taxon>
        <taxon>Phasmatodea</taxon>
        <taxon>Timematodea</taxon>
        <taxon>Timematoidea</taxon>
        <taxon>Timematidae</taxon>
        <taxon>Timema</taxon>
    </lineage>
</organism>
<reference evidence="2" key="1">
    <citation type="submission" date="2020-11" db="EMBL/GenBank/DDBJ databases">
        <authorList>
            <person name="Tran Van P."/>
        </authorList>
    </citation>
    <scope>NUCLEOTIDE SEQUENCE</scope>
</reference>
<dbReference type="AlphaFoldDB" id="A0A7R9DAS4"/>
<accession>A0A7R9DAS4</accession>
<dbReference type="EMBL" id="OD005253">
    <property type="protein sequence ID" value="CAD7411274.1"/>
    <property type="molecule type" value="Genomic_DNA"/>
</dbReference>
<evidence type="ECO:0000313" key="2">
    <source>
        <dbReference type="EMBL" id="CAD7411274.1"/>
    </source>
</evidence>
<evidence type="ECO:0008006" key="3">
    <source>
        <dbReference type="Google" id="ProtNLM"/>
    </source>
</evidence>
<proteinExistence type="predicted"/>
<evidence type="ECO:0000256" key="1">
    <source>
        <dbReference type="SAM" id="MobiDB-lite"/>
    </source>
</evidence>
<sequence>MKPRIGARDVNCGDRVCLVFTVLWGKQTKKKHKTWEGDGTLEVTDCSAVLKIVEVMYTNENKRPASETVIATPQRVPKRPRRTSLLSAKHEKLKMPPPSHQHQVF</sequence>
<gene>
    <name evidence="2" type="ORF">TPSB3V08_LOCUS7785</name>
</gene>
<feature type="region of interest" description="Disordered" evidence="1">
    <location>
        <begin position="63"/>
        <end position="105"/>
    </location>
</feature>
<name>A0A7R9DAS4_TIMPO</name>
<protein>
    <recommendedName>
        <fullName evidence="3">DUF2439 domain-containing protein</fullName>
    </recommendedName>
</protein>